<dbReference type="EMBL" id="NJIH01000003">
    <property type="protein sequence ID" value="OWT63953.1"/>
    <property type="molecule type" value="Genomic_DNA"/>
</dbReference>
<dbReference type="PANTHER" id="PTHR36440:SF1">
    <property type="entry name" value="PUTATIVE (AFU_ORTHOLOGUE AFUA_8G07350)-RELATED"/>
    <property type="match status" value="1"/>
</dbReference>
<evidence type="ECO:0000313" key="3">
    <source>
        <dbReference type="Proteomes" id="UP000214603"/>
    </source>
</evidence>
<reference evidence="3" key="1">
    <citation type="submission" date="2017-06" db="EMBL/GenBank/DDBJ databases">
        <title>Herbaspirillum phytohormonus sp. nov., isolated from the root nodule of Robinia pseudoacacia in lead-zinc mine.</title>
        <authorList>
            <person name="Fan M."/>
            <person name="Lin Y."/>
        </authorList>
    </citation>
    <scope>NUCLEOTIDE SEQUENCE [LARGE SCALE GENOMIC DNA]</scope>
    <source>
        <strain evidence="3">SC-089</strain>
    </source>
</reference>
<comment type="caution">
    <text evidence="2">The sequence shown here is derived from an EMBL/GenBank/DDBJ whole genome shotgun (WGS) entry which is preliminary data.</text>
</comment>
<feature type="domain" description="Cupin type-2" evidence="1">
    <location>
        <begin position="265"/>
        <end position="331"/>
    </location>
</feature>
<dbReference type="InterPro" id="IPR011051">
    <property type="entry name" value="RmlC_Cupin_sf"/>
</dbReference>
<dbReference type="PANTHER" id="PTHR36440">
    <property type="entry name" value="PUTATIVE (AFU_ORTHOLOGUE AFUA_8G07350)-RELATED"/>
    <property type="match status" value="1"/>
</dbReference>
<name>A0A225MU15_9BURK</name>
<dbReference type="Proteomes" id="UP000214603">
    <property type="component" value="Unassembled WGS sequence"/>
</dbReference>
<dbReference type="InterPro" id="IPR014710">
    <property type="entry name" value="RmlC-like_jellyroll"/>
</dbReference>
<evidence type="ECO:0000313" key="2">
    <source>
        <dbReference type="EMBL" id="OWT63953.1"/>
    </source>
</evidence>
<dbReference type="Gene3D" id="2.60.120.10">
    <property type="entry name" value="Jelly Rolls"/>
    <property type="match status" value="2"/>
</dbReference>
<proteinExistence type="predicted"/>
<gene>
    <name evidence="2" type="ORF">CEY11_06545</name>
</gene>
<accession>A0A225MU15</accession>
<sequence length="381" mass="40547">MDDNGIRPGTLGPQQMQERFARFPDYEAGGQVPALAHASAVQALWGGKLTPIMAGAAVQGRFARAKLPAPDSACTGMLDLPAGARSMVYRNPGAFENILCLDGSLEIVYGPDLSLSMTLGRFDMLSIPADVRHSLHAKAGTAARAVMVLNIVEQGDYGAKFEAATVPEAVSKAALQALQLSIEPPSHDSGAAADLAARVARFATLVPYKSSLSATAGIPPEATEMLSAGSVFPLIVPEGHVGRSRTAPMYGPQGLYLSIAKCVGGDDGPPPHAHSDTQESFFVLDGEWEFATGFDRECSVQAEAYDVLAVPTRVMRAFKNKGNKPAHLFVIIQGPKKMNDTVSFASHIGDEVKRRFGQETIEAYSRIKMTFDAEERLSADA</sequence>
<protein>
    <recommendedName>
        <fullName evidence="1">Cupin type-2 domain-containing protein</fullName>
    </recommendedName>
</protein>
<dbReference type="RefSeq" id="WP_088602533.1">
    <property type="nucleotide sequence ID" value="NZ_NJIH01000003.1"/>
</dbReference>
<dbReference type="SUPFAM" id="SSF51182">
    <property type="entry name" value="RmlC-like cupins"/>
    <property type="match status" value="2"/>
</dbReference>
<organism evidence="2 3">
    <name type="scientific">Candidimonas nitroreducens</name>
    <dbReference type="NCBI Taxonomy" id="683354"/>
    <lineage>
        <taxon>Bacteria</taxon>
        <taxon>Pseudomonadati</taxon>
        <taxon>Pseudomonadota</taxon>
        <taxon>Betaproteobacteria</taxon>
        <taxon>Burkholderiales</taxon>
        <taxon>Alcaligenaceae</taxon>
        <taxon>Candidimonas</taxon>
    </lineage>
</organism>
<dbReference type="AlphaFoldDB" id="A0A225MU15"/>
<dbReference type="InterPro" id="IPR013096">
    <property type="entry name" value="Cupin_2"/>
</dbReference>
<evidence type="ECO:0000259" key="1">
    <source>
        <dbReference type="Pfam" id="PF07883"/>
    </source>
</evidence>
<dbReference type="InterPro" id="IPR053146">
    <property type="entry name" value="QDO-like"/>
</dbReference>
<keyword evidence="3" id="KW-1185">Reference proteome</keyword>
<dbReference type="OrthoDB" id="6058at2"/>
<dbReference type="Pfam" id="PF07883">
    <property type="entry name" value="Cupin_2"/>
    <property type="match status" value="1"/>
</dbReference>